<feature type="chain" id="PRO_5035686026" evidence="1">
    <location>
        <begin position="20"/>
        <end position="327"/>
    </location>
</feature>
<protein>
    <submittedName>
        <fullName evidence="2">Uncharacterized protein</fullName>
    </submittedName>
</protein>
<name>A0A815A8C7_9BILA</name>
<comment type="caution">
    <text evidence="2">The sequence shown here is derived from an EMBL/GenBank/DDBJ whole genome shotgun (WGS) entry which is preliminary data.</text>
</comment>
<dbReference type="Proteomes" id="UP000663854">
    <property type="component" value="Unassembled WGS sequence"/>
</dbReference>
<accession>A0A815A8C7</accession>
<keyword evidence="1" id="KW-0732">Signal</keyword>
<evidence type="ECO:0000313" key="3">
    <source>
        <dbReference type="EMBL" id="CAF1534735.1"/>
    </source>
</evidence>
<gene>
    <name evidence="3" type="ORF">JXQ802_LOCUS42500</name>
    <name evidence="2" type="ORF">PYM288_LOCUS27524</name>
</gene>
<evidence type="ECO:0000256" key="1">
    <source>
        <dbReference type="SAM" id="SignalP"/>
    </source>
</evidence>
<evidence type="ECO:0000313" key="4">
    <source>
        <dbReference type="Proteomes" id="UP000663854"/>
    </source>
</evidence>
<feature type="signal peptide" evidence="1">
    <location>
        <begin position="1"/>
        <end position="19"/>
    </location>
</feature>
<dbReference type="Proteomes" id="UP000663870">
    <property type="component" value="Unassembled WGS sequence"/>
</dbReference>
<dbReference type="EMBL" id="CAJNOH010001827">
    <property type="protein sequence ID" value="CAF1253902.1"/>
    <property type="molecule type" value="Genomic_DNA"/>
</dbReference>
<organism evidence="2 4">
    <name type="scientific">Rotaria sordida</name>
    <dbReference type="NCBI Taxonomy" id="392033"/>
    <lineage>
        <taxon>Eukaryota</taxon>
        <taxon>Metazoa</taxon>
        <taxon>Spiralia</taxon>
        <taxon>Gnathifera</taxon>
        <taxon>Rotifera</taxon>
        <taxon>Eurotatoria</taxon>
        <taxon>Bdelloidea</taxon>
        <taxon>Philodinida</taxon>
        <taxon>Philodinidae</taxon>
        <taxon>Rotaria</taxon>
    </lineage>
</organism>
<keyword evidence="5" id="KW-1185">Reference proteome</keyword>
<proteinExistence type="predicted"/>
<dbReference type="AlphaFoldDB" id="A0A815A8C7"/>
<evidence type="ECO:0000313" key="5">
    <source>
        <dbReference type="Proteomes" id="UP000663870"/>
    </source>
</evidence>
<reference evidence="2" key="1">
    <citation type="submission" date="2021-02" db="EMBL/GenBank/DDBJ databases">
        <authorList>
            <person name="Nowell W R."/>
        </authorList>
    </citation>
    <scope>NUCLEOTIDE SEQUENCE</scope>
</reference>
<evidence type="ECO:0000313" key="2">
    <source>
        <dbReference type="EMBL" id="CAF1253902.1"/>
    </source>
</evidence>
<dbReference type="EMBL" id="CAJNOL010002878">
    <property type="protein sequence ID" value="CAF1534735.1"/>
    <property type="molecule type" value="Genomic_DNA"/>
</dbReference>
<sequence>MENFLCLISFILLYYSGDCIQPYFPSQIVFSTDNGQTIIVIDEINQRAYQSLPVYPSNTQRSFAMKNFPYSIPDSPQSKYYVELIIDSSRNICFYETYWKYGGNNFNVFPSHWLLNINSFSIKNYLEFKYIMIHSNDSSQDEDYWYANKECEIDSGGKYPCEEIYFKKNTEIPLRLTQVVNRGLKYIRTTTNFTIISIGKPDEKYFDSIPKNWPTVCEDLDLGLSYYPQFTEIGVNQSVEIHISLSAPPHRIDGNDTVRVQWNTTECIDCFTLSPKEFTFNTKNFQEKQILRITRVKDTSQTKIIPIFNGGGFDIIPPERFSIHLLH</sequence>